<evidence type="ECO:0000313" key="10">
    <source>
        <dbReference type="Proteomes" id="UP000627838"/>
    </source>
</evidence>
<comment type="caution">
    <text evidence="9">The sequence shown here is derived from an EMBL/GenBank/DDBJ whole genome shotgun (WGS) entry which is preliminary data.</text>
</comment>
<evidence type="ECO:0000256" key="4">
    <source>
        <dbReference type="ARBA" id="ARBA00022723"/>
    </source>
</evidence>
<keyword evidence="5 9" id="KW-0255">Endonuclease</keyword>
<gene>
    <name evidence="9" type="ORF">H4W34_003796</name>
</gene>
<reference evidence="9 10" key="1">
    <citation type="submission" date="2020-10" db="EMBL/GenBank/DDBJ databases">
        <title>Sequencing the genomes of 1000 actinobacteria strains.</title>
        <authorList>
            <person name="Klenk H.-P."/>
        </authorList>
    </citation>
    <scope>NUCLEOTIDE SEQUENCE [LARGE SCALE GENOMIC DNA]</scope>
    <source>
        <strain evidence="9 10">DSM 46744</strain>
    </source>
</reference>
<evidence type="ECO:0000256" key="3">
    <source>
        <dbReference type="ARBA" id="ARBA00022722"/>
    </source>
</evidence>
<dbReference type="SUPFAM" id="SSF143430">
    <property type="entry name" value="TTP0101/SSO1404-like"/>
    <property type="match status" value="1"/>
</dbReference>
<evidence type="ECO:0000256" key="8">
    <source>
        <dbReference type="ARBA" id="ARBA00023118"/>
    </source>
</evidence>
<evidence type="ECO:0000256" key="1">
    <source>
        <dbReference type="ARBA" id="ARBA00001946"/>
    </source>
</evidence>
<evidence type="ECO:0000256" key="7">
    <source>
        <dbReference type="ARBA" id="ARBA00022842"/>
    </source>
</evidence>
<proteinExistence type="inferred from homology"/>
<comment type="similarity">
    <text evidence="2">Belongs to the CRISPR-associated endoribonuclease Cas2 protein family.</text>
</comment>
<comment type="cofactor">
    <cofactor evidence="1">
        <name>Mg(2+)</name>
        <dbReference type="ChEBI" id="CHEBI:18420"/>
    </cofactor>
</comment>
<evidence type="ECO:0000313" key="9">
    <source>
        <dbReference type="EMBL" id="MBE1533963.1"/>
    </source>
</evidence>
<keyword evidence="7" id="KW-0460">Magnesium</keyword>
<name>A0ABR9JTS6_9ACTN</name>
<accession>A0ABR9JTS6</accession>
<keyword evidence="10" id="KW-1185">Reference proteome</keyword>
<keyword evidence="8" id="KW-0051">Antiviral defense</keyword>
<dbReference type="Proteomes" id="UP000627838">
    <property type="component" value="Unassembled WGS sequence"/>
</dbReference>
<dbReference type="CDD" id="cd09725">
    <property type="entry name" value="Cas2_I_II_III"/>
    <property type="match status" value="1"/>
</dbReference>
<dbReference type="InterPro" id="IPR021127">
    <property type="entry name" value="CRISPR_associated_Cas2"/>
</dbReference>
<dbReference type="Pfam" id="PF09827">
    <property type="entry name" value="CRISPR_Cas2"/>
    <property type="match status" value="1"/>
</dbReference>
<dbReference type="NCBIfam" id="TIGR01573">
    <property type="entry name" value="cas2"/>
    <property type="match status" value="1"/>
</dbReference>
<dbReference type="EMBL" id="JADBDZ010000001">
    <property type="protein sequence ID" value="MBE1533963.1"/>
    <property type="molecule type" value="Genomic_DNA"/>
</dbReference>
<evidence type="ECO:0000256" key="5">
    <source>
        <dbReference type="ARBA" id="ARBA00022759"/>
    </source>
</evidence>
<keyword evidence="3" id="KW-0540">Nuclease</keyword>
<organism evidence="9 10">
    <name type="scientific">Actinomadura algeriensis</name>
    <dbReference type="NCBI Taxonomy" id="1679523"/>
    <lineage>
        <taxon>Bacteria</taxon>
        <taxon>Bacillati</taxon>
        <taxon>Actinomycetota</taxon>
        <taxon>Actinomycetes</taxon>
        <taxon>Streptosporangiales</taxon>
        <taxon>Thermomonosporaceae</taxon>
        <taxon>Actinomadura</taxon>
    </lineage>
</organism>
<dbReference type="GO" id="GO:0004519">
    <property type="term" value="F:endonuclease activity"/>
    <property type="evidence" value="ECO:0007669"/>
    <property type="project" value="UniProtKB-KW"/>
</dbReference>
<dbReference type="RefSeq" id="WP_192760418.1">
    <property type="nucleotide sequence ID" value="NZ_JADBDZ010000001.1"/>
</dbReference>
<evidence type="ECO:0000256" key="2">
    <source>
        <dbReference type="ARBA" id="ARBA00009959"/>
    </source>
</evidence>
<dbReference type="Gene3D" id="3.30.70.240">
    <property type="match status" value="1"/>
</dbReference>
<keyword evidence="4" id="KW-0479">Metal-binding</keyword>
<sequence>MDEPRLPWLVTFDVGDDRVRRAVHKSLSRYGPRVLNTVYEIGAQPAELDRVLNTLVERLHPEDHLLALPRCRHCGSAFRGGTAEPAAPSGWVTR</sequence>
<protein>
    <submittedName>
        <fullName evidence="9">CRISPR-associated endonuclease Cas2</fullName>
    </submittedName>
</protein>
<keyword evidence="6" id="KW-0378">Hydrolase</keyword>
<dbReference type="InterPro" id="IPR019199">
    <property type="entry name" value="Virulence_VapD/CRISPR_Cas2"/>
</dbReference>
<evidence type="ECO:0000256" key="6">
    <source>
        <dbReference type="ARBA" id="ARBA00022801"/>
    </source>
</evidence>